<dbReference type="NCBIfam" id="NF004649">
    <property type="entry name" value="PRK05993.1"/>
    <property type="match status" value="1"/>
</dbReference>
<accession>A0A366E6G7</accession>
<dbReference type="SUPFAM" id="SSF51735">
    <property type="entry name" value="NAD(P)-binding Rossmann-fold domains"/>
    <property type="match status" value="1"/>
</dbReference>
<dbReference type="EMBL" id="QNRH01000002">
    <property type="protein sequence ID" value="RBO97963.1"/>
    <property type="molecule type" value="Genomic_DNA"/>
</dbReference>
<feature type="region of interest" description="Disordered" evidence="3">
    <location>
        <begin position="1"/>
        <end position="24"/>
    </location>
</feature>
<protein>
    <submittedName>
        <fullName evidence="4">Short-subunit dehydrogenase</fullName>
    </submittedName>
</protein>
<dbReference type="Proteomes" id="UP000252893">
    <property type="component" value="Unassembled WGS sequence"/>
</dbReference>
<dbReference type="PANTHER" id="PTHR44169:SF6">
    <property type="entry name" value="NADPH-DEPENDENT 1-ACYLDIHYDROXYACETONE PHOSPHATE REDUCTASE"/>
    <property type="match status" value="1"/>
</dbReference>
<dbReference type="Pfam" id="PF00106">
    <property type="entry name" value="adh_short"/>
    <property type="match status" value="1"/>
</dbReference>
<dbReference type="PANTHER" id="PTHR44169">
    <property type="entry name" value="NADPH-DEPENDENT 1-ACYLDIHYDROXYACETONE PHOSPHATE REDUCTASE"/>
    <property type="match status" value="1"/>
</dbReference>
<sequence length="297" mass="32963">MSARNPTDKEQPMTPNTQTSPAPQKTILITGCSSGIGAFCAQALKQRGWRVFATARKAEDLAYLREQGFEAFYLDYCEPETIAAVAEAVLNACHHQLDALFNNGAYAQPGAVEDLPMEALRLQFEANFFGWQDLTQRLIPAMRARKQGRLVHCSSILGLVPMKWRGAYVSSKFALEGLMLVQRMELEGSGLTVSMIEPGPITSKFAINAAAFAQKYIDMEASVHRQDYQRQFAKLQGGGTKSSVKLGPDAVFEVLLHALESDRPRPHYPVTRPAKLGILAKRLLPSRWLYKMLSDQS</sequence>
<dbReference type="CDD" id="cd05374">
    <property type="entry name" value="17beta-HSD-like_SDR_c"/>
    <property type="match status" value="1"/>
</dbReference>
<gene>
    <name evidence="4" type="ORF">DFR47_102756</name>
</gene>
<dbReference type="PROSITE" id="PS00061">
    <property type="entry name" value="ADH_SHORT"/>
    <property type="match status" value="1"/>
</dbReference>
<comment type="similarity">
    <text evidence="1">Belongs to the short-chain dehydrogenases/reductases (SDR) family.</text>
</comment>
<dbReference type="PRINTS" id="PR00081">
    <property type="entry name" value="GDHRDH"/>
</dbReference>
<keyword evidence="2" id="KW-0560">Oxidoreductase</keyword>
<name>A0A366E6G7_9HYPH</name>
<feature type="compositionally biased region" description="Basic and acidic residues" evidence="3">
    <location>
        <begin position="1"/>
        <end position="11"/>
    </location>
</feature>
<keyword evidence="5" id="KW-1185">Reference proteome</keyword>
<evidence type="ECO:0000256" key="3">
    <source>
        <dbReference type="SAM" id="MobiDB-lite"/>
    </source>
</evidence>
<dbReference type="GO" id="GO:0016491">
    <property type="term" value="F:oxidoreductase activity"/>
    <property type="evidence" value="ECO:0007669"/>
    <property type="project" value="UniProtKB-KW"/>
</dbReference>
<dbReference type="InterPro" id="IPR002347">
    <property type="entry name" value="SDR_fam"/>
</dbReference>
<dbReference type="InterPro" id="IPR036291">
    <property type="entry name" value="NAD(P)-bd_dom_sf"/>
</dbReference>
<evidence type="ECO:0000313" key="5">
    <source>
        <dbReference type="Proteomes" id="UP000252893"/>
    </source>
</evidence>
<reference evidence="4 5" key="1">
    <citation type="submission" date="2018-06" db="EMBL/GenBank/DDBJ databases">
        <title>Genomic Encyclopedia of Type Strains, Phase IV (KMG-IV): sequencing the most valuable type-strain genomes for metagenomic binning, comparative biology and taxonomic classification.</title>
        <authorList>
            <person name="Goeker M."/>
        </authorList>
    </citation>
    <scope>NUCLEOTIDE SEQUENCE [LARGE SCALE GENOMIC DNA]</scope>
    <source>
        <strain evidence="4 5">DSM 25619</strain>
    </source>
</reference>
<evidence type="ECO:0000256" key="1">
    <source>
        <dbReference type="ARBA" id="ARBA00006484"/>
    </source>
</evidence>
<dbReference type="Gene3D" id="3.40.50.720">
    <property type="entry name" value="NAD(P)-binding Rossmann-like Domain"/>
    <property type="match status" value="1"/>
</dbReference>
<feature type="compositionally biased region" description="Polar residues" evidence="3">
    <location>
        <begin position="13"/>
        <end position="23"/>
    </location>
</feature>
<comment type="caution">
    <text evidence="4">The sequence shown here is derived from an EMBL/GenBank/DDBJ whole genome shotgun (WGS) entry which is preliminary data.</text>
</comment>
<evidence type="ECO:0000256" key="2">
    <source>
        <dbReference type="ARBA" id="ARBA00023002"/>
    </source>
</evidence>
<evidence type="ECO:0000313" key="4">
    <source>
        <dbReference type="EMBL" id="RBO97963.1"/>
    </source>
</evidence>
<proteinExistence type="inferred from homology"/>
<dbReference type="InterPro" id="IPR020904">
    <property type="entry name" value="Sc_DH/Rdtase_CS"/>
</dbReference>
<dbReference type="AlphaFoldDB" id="A0A366E6G7"/>
<organism evidence="4 5">
    <name type="scientific">Pseudochrobactrum asaccharolyticum</name>
    <dbReference type="NCBI Taxonomy" id="354351"/>
    <lineage>
        <taxon>Bacteria</taxon>
        <taxon>Pseudomonadati</taxon>
        <taxon>Pseudomonadota</taxon>
        <taxon>Alphaproteobacteria</taxon>
        <taxon>Hyphomicrobiales</taxon>
        <taxon>Brucellaceae</taxon>
        <taxon>Pseudochrobactrum</taxon>
    </lineage>
</organism>